<gene>
    <name evidence="12" type="ORF">BST13_19370</name>
</gene>
<dbReference type="InterPro" id="IPR023921">
    <property type="entry name" value="ADH_Zn_actinomycetes"/>
</dbReference>
<dbReference type="SMART" id="SM00829">
    <property type="entry name" value="PKS_ER"/>
    <property type="match status" value="1"/>
</dbReference>
<feature type="domain" description="Enoyl reductase (ER)" evidence="11">
    <location>
        <begin position="10"/>
        <end position="365"/>
    </location>
</feature>
<dbReference type="EC" id="1.1.1.1" evidence="3"/>
<evidence type="ECO:0000256" key="3">
    <source>
        <dbReference type="ARBA" id="ARBA00013190"/>
    </source>
</evidence>
<keyword evidence="5 10" id="KW-0862">Zinc</keyword>
<dbReference type="Pfam" id="PF00107">
    <property type="entry name" value="ADH_zinc_N"/>
    <property type="match status" value="1"/>
</dbReference>
<evidence type="ECO:0000256" key="9">
    <source>
        <dbReference type="ARBA" id="ARBA00049243"/>
    </source>
</evidence>
<dbReference type="STRING" id="1927124.BST13_19370"/>
<dbReference type="SUPFAM" id="SSF50129">
    <property type="entry name" value="GroES-like"/>
    <property type="match status" value="2"/>
</dbReference>
<dbReference type="Gene3D" id="3.40.50.720">
    <property type="entry name" value="NAD(P)-binding Rossmann-like Domain"/>
    <property type="match status" value="1"/>
</dbReference>
<dbReference type="SUPFAM" id="SSF51735">
    <property type="entry name" value="NAD(P)-binding Rossmann-fold domains"/>
    <property type="match status" value="1"/>
</dbReference>
<comment type="similarity">
    <text evidence="2 10">Belongs to the zinc-containing alcohol dehydrogenase family.</text>
</comment>
<dbReference type="CDD" id="cd08279">
    <property type="entry name" value="Zn_ADH_class_III"/>
    <property type="match status" value="1"/>
</dbReference>
<proteinExistence type="inferred from homology"/>
<comment type="cofactor">
    <cofactor evidence="1 10">
        <name>Zn(2+)</name>
        <dbReference type="ChEBI" id="CHEBI:29105"/>
    </cofactor>
</comment>
<keyword evidence="6" id="KW-0560">Oxidoreductase</keyword>
<evidence type="ECO:0000256" key="7">
    <source>
        <dbReference type="ARBA" id="ARBA00023027"/>
    </source>
</evidence>
<keyword evidence="4 10" id="KW-0479">Metal-binding</keyword>
<comment type="caution">
    <text evidence="12">The sequence shown here is derived from an EMBL/GenBank/DDBJ whole genome shotgun (WGS) entry which is preliminary data.</text>
</comment>
<dbReference type="PANTHER" id="PTHR43880:SF12">
    <property type="entry name" value="ALCOHOL DEHYDROGENASE CLASS-3"/>
    <property type="match status" value="1"/>
</dbReference>
<dbReference type="EMBL" id="MVHF01000020">
    <property type="protein sequence ID" value="ORA33509.1"/>
    <property type="molecule type" value="Genomic_DNA"/>
</dbReference>
<evidence type="ECO:0000313" key="13">
    <source>
        <dbReference type="Proteomes" id="UP000192448"/>
    </source>
</evidence>
<dbReference type="Proteomes" id="UP000192448">
    <property type="component" value="Unassembled WGS sequence"/>
</dbReference>
<dbReference type="GO" id="GO:0051903">
    <property type="term" value="F:S-(hydroxymethyl)glutathione dehydrogenase [NAD(P)+] activity"/>
    <property type="evidence" value="ECO:0007669"/>
    <property type="project" value="TreeGrafter"/>
</dbReference>
<dbReference type="AlphaFoldDB" id="A0A1X0AU25"/>
<evidence type="ECO:0000256" key="10">
    <source>
        <dbReference type="RuleBase" id="RU361277"/>
    </source>
</evidence>
<evidence type="ECO:0000313" key="12">
    <source>
        <dbReference type="EMBL" id="ORA33509.1"/>
    </source>
</evidence>
<dbReference type="Pfam" id="PF08240">
    <property type="entry name" value="ADH_N"/>
    <property type="match status" value="1"/>
</dbReference>
<evidence type="ECO:0000259" key="11">
    <source>
        <dbReference type="SMART" id="SM00829"/>
    </source>
</evidence>
<dbReference type="GO" id="GO:0046294">
    <property type="term" value="P:formaldehyde catabolic process"/>
    <property type="evidence" value="ECO:0007669"/>
    <property type="project" value="TreeGrafter"/>
</dbReference>
<dbReference type="GO" id="GO:0008270">
    <property type="term" value="F:zinc ion binding"/>
    <property type="evidence" value="ECO:0007669"/>
    <property type="project" value="InterPro"/>
</dbReference>
<sequence>MKTKSAVLWESPGNFEITELELDPPKAGEVLVEYHHAGLCHSDEHLRHGDLPTPLPIVGGHEGSGVVVEVGSGVTRVKPGDHFVTSWMPGCGHCRFCHMGKNNLCDNGAFILAGTMLDGTQRLHGRGVSMGSIDVVGAFSQYNVVPQACVIPIADDVPMDVAALTACGVPTGWGSAVNAADTRPGDFVVVFGIGGIGINAVQGAAFAGAGVVVAVDPVAFKRDMALKLGATHVFENAAEAHEFVMSSTRGQGADIAIVTIGIATTQIASEAFGVVRKGGTVVITAVCNPSVELQVPMLELTLYEKRIVGSLFGSSNPYLAIPKFIELYQQGHLKLDELITNRYPLDNINDGYDDMLGGRNIRGLLDIEH</sequence>
<reference evidence="12 13" key="1">
    <citation type="submission" date="2017-02" db="EMBL/GenBank/DDBJ databases">
        <title>The new phylogeny of genus Mycobacterium.</title>
        <authorList>
            <person name="Tortoli E."/>
            <person name="Trovato A."/>
            <person name="Cirillo D.M."/>
        </authorList>
    </citation>
    <scope>NUCLEOTIDE SEQUENCE [LARGE SCALE GENOMIC DNA]</scope>
    <source>
        <strain evidence="12 13">RW6</strain>
    </source>
</reference>
<dbReference type="InterPro" id="IPR002328">
    <property type="entry name" value="ADH_Zn_CS"/>
</dbReference>
<evidence type="ECO:0000256" key="4">
    <source>
        <dbReference type="ARBA" id="ARBA00022723"/>
    </source>
</evidence>
<evidence type="ECO:0000256" key="8">
    <source>
        <dbReference type="ARBA" id="ARBA00049164"/>
    </source>
</evidence>
<dbReference type="GO" id="GO:0005829">
    <property type="term" value="C:cytosol"/>
    <property type="evidence" value="ECO:0007669"/>
    <property type="project" value="TreeGrafter"/>
</dbReference>
<accession>A0A1X0AU25</accession>
<dbReference type="PROSITE" id="PS00059">
    <property type="entry name" value="ADH_ZINC"/>
    <property type="match status" value="1"/>
</dbReference>
<dbReference type="InterPro" id="IPR036291">
    <property type="entry name" value="NAD(P)-bd_dom_sf"/>
</dbReference>
<comment type="catalytic activity">
    <reaction evidence="8">
        <text>a secondary alcohol + NAD(+) = a ketone + NADH + H(+)</text>
        <dbReference type="Rhea" id="RHEA:10740"/>
        <dbReference type="ChEBI" id="CHEBI:15378"/>
        <dbReference type="ChEBI" id="CHEBI:17087"/>
        <dbReference type="ChEBI" id="CHEBI:35681"/>
        <dbReference type="ChEBI" id="CHEBI:57540"/>
        <dbReference type="ChEBI" id="CHEBI:57945"/>
        <dbReference type="EC" id="1.1.1.1"/>
    </reaction>
</comment>
<dbReference type="NCBIfam" id="TIGR03989">
    <property type="entry name" value="Rxyl_3153"/>
    <property type="match status" value="1"/>
</dbReference>
<dbReference type="PANTHER" id="PTHR43880">
    <property type="entry name" value="ALCOHOL DEHYDROGENASE"/>
    <property type="match status" value="1"/>
</dbReference>
<evidence type="ECO:0000256" key="6">
    <source>
        <dbReference type="ARBA" id="ARBA00023002"/>
    </source>
</evidence>
<evidence type="ECO:0000256" key="2">
    <source>
        <dbReference type="ARBA" id="ARBA00008072"/>
    </source>
</evidence>
<dbReference type="GO" id="GO:0004022">
    <property type="term" value="F:alcohol dehydrogenase (NAD+) activity"/>
    <property type="evidence" value="ECO:0007669"/>
    <property type="project" value="UniProtKB-EC"/>
</dbReference>
<dbReference type="OrthoDB" id="334894at2"/>
<dbReference type="InterPro" id="IPR020843">
    <property type="entry name" value="ER"/>
</dbReference>
<protein>
    <recommendedName>
        <fullName evidence="3">alcohol dehydrogenase</fullName>
        <ecNumber evidence="3">1.1.1.1</ecNumber>
    </recommendedName>
</protein>
<comment type="catalytic activity">
    <reaction evidence="9">
        <text>a primary alcohol + NAD(+) = an aldehyde + NADH + H(+)</text>
        <dbReference type="Rhea" id="RHEA:10736"/>
        <dbReference type="ChEBI" id="CHEBI:15378"/>
        <dbReference type="ChEBI" id="CHEBI:15734"/>
        <dbReference type="ChEBI" id="CHEBI:17478"/>
        <dbReference type="ChEBI" id="CHEBI:57540"/>
        <dbReference type="ChEBI" id="CHEBI:57945"/>
        <dbReference type="EC" id="1.1.1.1"/>
    </reaction>
</comment>
<dbReference type="Gene3D" id="3.90.180.10">
    <property type="entry name" value="Medium-chain alcohol dehydrogenases, catalytic domain"/>
    <property type="match status" value="1"/>
</dbReference>
<dbReference type="InterPro" id="IPR011032">
    <property type="entry name" value="GroES-like_sf"/>
</dbReference>
<keyword evidence="7" id="KW-0520">NAD</keyword>
<evidence type="ECO:0000256" key="1">
    <source>
        <dbReference type="ARBA" id="ARBA00001947"/>
    </source>
</evidence>
<name>A0A1X0AU25_9MYCO</name>
<dbReference type="RefSeq" id="WP_083165732.1">
    <property type="nucleotide sequence ID" value="NZ_MVHF01000020.1"/>
</dbReference>
<organism evidence="12 13">
    <name type="scientific">Mycobacterium aquaticum</name>
    <dbReference type="NCBI Taxonomy" id="1927124"/>
    <lineage>
        <taxon>Bacteria</taxon>
        <taxon>Bacillati</taxon>
        <taxon>Actinomycetota</taxon>
        <taxon>Actinomycetes</taxon>
        <taxon>Mycobacteriales</taxon>
        <taxon>Mycobacteriaceae</taxon>
        <taxon>Mycobacterium</taxon>
    </lineage>
</organism>
<dbReference type="InterPro" id="IPR013149">
    <property type="entry name" value="ADH-like_C"/>
</dbReference>
<dbReference type="InterPro" id="IPR013154">
    <property type="entry name" value="ADH-like_N"/>
</dbReference>
<evidence type="ECO:0000256" key="5">
    <source>
        <dbReference type="ARBA" id="ARBA00022833"/>
    </source>
</evidence>
<keyword evidence="13" id="KW-1185">Reference proteome</keyword>